<organism evidence="2">
    <name type="scientific">Ananas comosus var. bracteatus</name>
    <name type="common">red pineapple</name>
    <dbReference type="NCBI Taxonomy" id="296719"/>
    <lineage>
        <taxon>Eukaryota</taxon>
        <taxon>Viridiplantae</taxon>
        <taxon>Streptophyta</taxon>
        <taxon>Embryophyta</taxon>
        <taxon>Tracheophyta</taxon>
        <taxon>Spermatophyta</taxon>
        <taxon>Magnoliopsida</taxon>
        <taxon>Liliopsida</taxon>
        <taxon>Poales</taxon>
        <taxon>Bromeliaceae</taxon>
        <taxon>Bromelioideae</taxon>
        <taxon>Ananas</taxon>
    </lineage>
</organism>
<evidence type="ECO:0000313" key="2">
    <source>
        <dbReference type="EMBL" id="CAD1842688.1"/>
    </source>
</evidence>
<dbReference type="PANTHER" id="PTHR24559">
    <property type="entry name" value="TRANSPOSON TY3-I GAG-POL POLYPROTEIN"/>
    <property type="match status" value="1"/>
</dbReference>
<reference evidence="2" key="1">
    <citation type="submission" date="2020-07" db="EMBL/GenBank/DDBJ databases">
        <authorList>
            <person name="Lin J."/>
        </authorList>
    </citation>
    <scope>NUCLEOTIDE SEQUENCE</scope>
</reference>
<dbReference type="PANTHER" id="PTHR24559:SF450">
    <property type="entry name" value="RNA-DIRECTED DNA POLYMERASE HOMOLOG"/>
    <property type="match status" value="1"/>
</dbReference>
<dbReference type="EMBL" id="LR862136">
    <property type="protein sequence ID" value="CAD1842688.1"/>
    <property type="molecule type" value="Genomic_DNA"/>
</dbReference>
<proteinExistence type="predicted"/>
<dbReference type="InterPro" id="IPR000477">
    <property type="entry name" value="RT_dom"/>
</dbReference>
<accession>A0A6V7QI22</accession>
<protein>
    <recommendedName>
        <fullName evidence="1">Reverse transcriptase domain-containing protein</fullName>
    </recommendedName>
</protein>
<evidence type="ECO:0000259" key="1">
    <source>
        <dbReference type="Pfam" id="PF00078"/>
    </source>
</evidence>
<dbReference type="InterPro" id="IPR043502">
    <property type="entry name" value="DNA/RNA_pol_sf"/>
</dbReference>
<dbReference type="Pfam" id="PF00078">
    <property type="entry name" value="RVT_1"/>
    <property type="match status" value="1"/>
</dbReference>
<dbReference type="SUPFAM" id="SSF56672">
    <property type="entry name" value="DNA/RNA polymerases"/>
    <property type="match status" value="1"/>
</dbReference>
<dbReference type="InterPro" id="IPR043128">
    <property type="entry name" value="Rev_trsase/Diguanyl_cyclase"/>
</dbReference>
<gene>
    <name evidence="2" type="ORF">CB5_LOCUS25899</name>
</gene>
<dbReference type="CDD" id="cd01647">
    <property type="entry name" value="RT_LTR"/>
    <property type="match status" value="1"/>
</dbReference>
<name>A0A6V7QI22_ANACO</name>
<feature type="domain" description="Reverse transcriptase" evidence="1">
    <location>
        <begin position="21"/>
        <end position="77"/>
    </location>
</feature>
<dbReference type="AlphaFoldDB" id="A0A6V7QI22"/>
<dbReference type="Gene3D" id="3.30.70.270">
    <property type="match status" value="1"/>
</dbReference>
<dbReference type="InterPro" id="IPR053134">
    <property type="entry name" value="RNA-dir_DNA_polymerase"/>
</dbReference>
<sequence>MLSSSFIQPSSSPFASPVFPVKKKDGSWRMCIDYRQLNKFTIKDKFPIPIVDDLLDELSGSKLFSKLDLRSGYHQIRGLRLPRGLGNRFRNLRIVNSTVLEQWVEYDRVPSHWTNFEDELEADSRPRVECGRFPLPSAESCFVRVECGMSPSLSGVLGRGLSLWGDSVRSTGETLSVRHCLRRDLGQIGGWSRAVTPMQQKGMLKLMGFNYIIAYRKGKENLAADALSRRKTDTRSITASSRSMGSKEKGVGHRYCIPEKVLDENGEKTKEEGIDRWKRNKEDVEVKETKGL</sequence>
<dbReference type="Gene3D" id="3.10.10.10">
    <property type="entry name" value="HIV Type 1 Reverse Transcriptase, subunit A, domain 1"/>
    <property type="match status" value="1"/>
</dbReference>